<proteinExistence type="predicted"/>
<gene>
    <name evidence="2" type="ORF">B0A48_05667</name>
</gene>
<protein>
    <submittedName>
        <fullName evidence="2">Uncharacterized protein</fullName>
    </submittedName>
</protein>
<dbReference type="EMBL" id="NAJO01000011">
    <property type="protein sequence ID" value="OQO08777.1"/>
    <property type="molecule type" value="Genomic_DNA"/>
</dbReference>
<comment type="caution">
    <text evidence="2">The sequence shown here is derived from an EMBL/GenBank/DDBJ whole genome shotgun (WGS) entry which is preliminary data.</text>
</comment>
<keyword evidence="3" id="KW-1185">Reference proteome</keyword>
<organism evidence="2 3">
    <name type="scientific">Cryoendolithus antarcticus</name>
    <dbReference type="NCBI Taxonomy" id="1507870"/>
    <lineage>
        <taxon>Eukaryota</taxon>
        <taxon>Fungi</taxon>
        <taxon>Dikarya</taxon>
        <taxon>Ascomycota</taxon>
        <taxon>Pezizomycotina</taxon>
        <taxon>Dothideomycetes</taxon>
        <taxon>Dothideomycetidae</taxon>
        <taxon>Cladosporiales</taxon>
        <taxon>Cladosporiaceae</taxon>
        <taxon>Cryoendolithus</taxon>
    </lineage>
</organism>
<dbReference type="AlphaFoldDB" id="A0A1V8TBI6"/>
<feature type="compositionally biased region" description="Basic and acidic residues" evidence="1">
    <location>
        <begin position="115"/>
        <end position="131"/>
    </location>
</feature>
<feature type="compositionally biased region" description="Polar residues" evidence="1">
    <location>
        <begin position="195"/>
        <end position="205"/>
    </location>
</feature>
<name>A0A1V8TBI6_9PEZI</name>
<dbReference type="InParanoid" id="A0A1V8TBI6"/>
<accession>A0A1V8TBI6</accession>
<evidence type="ECO:0000313" key="3">
    <source>
        <dbReference type="Proteomes" id="UP000192596"/>
    </source>
</evidence>
<evidence type="ECO:0000313" key="2">
    <source>
        <dbReference type="EMBL" id="OQO08777.1"/>
    </source>
</evidence>
<feature type="compositionally biased region" description="Basic and acidic residues" evidence="1">
    <location>
        <begin position="206"/>
        <end position="229"/>
    </location>
</feature>
<dbReference type="PROSITE" id="PS50890">
    <property type="entry name" value="PUA"/>
    <property type="match status" value="1"/>
</dbReference>
<sequence length="390" mass="43522">MPLFTADNPEDCEHKQSAMKAEAGVDFSERDTRMRSHAAAIAETTRQMRDSDRALMERAGIKCATGPGTDAEACRQRSEQCRSGSSTGMRVENDDGTWLFSPSDRSMVLVWPASEENRDTSQIDAVEDARPMAEPGQLQSLRSTRSRSPRPMGTDGTPRDPSHELVRSHNSSLDDAPPAERQCTAELAVRGRNPVHSTPGSTDQRSTSRKDVGATEHEMINLSRSEARRTSSPSMAETHLMWILTEAFHPDKLFADRYDTPSSTKDGQFLALHEQWRYDTHVMFSKPSGYANLRVFPTPPAQRQCHKAACQALQRSDRRKTLGLCDCQIQRAFSGLSKVALMGELAHWNPDRFTLCAEEVREDLRGKAVRVIAVISDMYGEARDDNNILV</sequence>
<dbReference type="Proteomes" id="UP000192596">
    <property type="component" value="Unassembled WGS sequence"/>
</dbReference>
<evidence type="ECO:0000256" key="1">
    <source>
        <dbReference type="SAM" id="MobiDB-lite"/>
    </source>
</evidence>
<feature type="region of interest" description="Disordered" evidence="1">
    <location>
        <begin position="1"/>
        <end position="23"/>
    </location>
</feature>
<feature type="region of interest" description="Disordered" evidence="1">
    <location>
        <begin position="113"/>
        <end position="233"/>
    </location>
</feature>
<dbReference type="OrthoDB" id="3644689at2759"/>
<reference evidence="3" key="1">
    <citation type="submission" date="2017-03" db="EMBL/GenBank/DDBJ databases">
        <title>Genomes of endolithic fungi from Antarctica.</title>
        <authorList>
            <person name="Coleine C."/>
            <person name="Masonjones S."/>
            <person name="Stajich J.E."/>
        </authorList>
    </citation>
    <scope>NUCLEOTIDE SEQUENCE [LARGE SCALE GENOMIC DNA]</scope>
    <source>
        <strain evidence="3">CCFEE 5527</strain>
    </source>
</reference>
<feature type="compositionally biased region" description="Basic and acidic residues" evidence="1">
    <location>
        <begin position="157"/>
        <end position="167"/>
    </location>
</feature>